<evidence type="ECO:0000313" key="2">
    <source>
        <dbReference type="Proteomes" id="UP001175211"/>
    </source>
</evidence>
<keyword evidence="2" id="KW-1185">Reference proteome</keyword>
<dbReference type="Proteomes" id="UP001175211">
    <property type="component" value="Unassembled WGS sequence"/>
</dbReference>
<dbReference type="RefSeq" id="XP_060333822.1">
    <property type="nucleotide sequence ID" value="XM_060469072.1"/>
</dbReference>
<dbReference type="AlphaFoldDB" id="A0AA39NAL7"/>
<evidence type="ECO:0000313" key="1">
    <source>
        <dbReference type="EMBL" id="KAK0462084.1"/>
    </source>
</evidence>
<sequence length="276" mass="31430">MAPVIVIIHYIFLTELNTAIVSPFFSGSASSVSQTPTVMPQDSDMRAAVKGFSTQLRTRILQAWVMKPTPNDEYAYCQTRGRLTPCSRCLSMDSVCVAYNIGCSNCSFNQVICSRFLDEKYHRIQRFIAMDVASIPALVQACLDLQRQSLVPVTMRKTFQFSEYPNALPRHSFSRAETCLPVSQPSFKETFPSHLFPGVDGARTGMETDVNRVIHSLRQHNEYLHRENERLHERFRLEVERKGLKPVQPNDFKLSHRSSDGGDEFDESKHLFSCLV</sequence>
<accession>A0AA39NAL7</accession>
<name>A0AA39NAL7_ARMTA</name>
<reference evidence="1" key="1">
    <citation type="submission" date="2023-06" db="EMBL/GenBank/DDBJ databases">
        <authorList>
            <consortium name="Lawrence Berkeley National Laboratory"/>
            <person name="Ahrendt S."/>
            <person name="Sahu N."/>
            <person name="Indic B."/>
            <person name="Wong-Bajracharya J."/>
            <person name="Merenyi Z."/>
            <person name="Ke H.-M."/>
            <person name="Monk M."/>
            <person name="Kocsube S."/>
            <person name="Drula E."/>
            <person name="Lipzen A."/>
            <person name="Balint B."/>
            <person name="Henrissat B."/>
            <person name="Andreopoulos B."/>
            <person name="Martin F.M."/>
            <person name="Harder C.B."/>
            <person name="Rigling D."/>
            <person name="Ford K.L."/>
            <person name="Foster G.D."/>
            <person name="Pangilinan J."/>
            <person name="Papanicolaou A."/>
            <person name="Barry K."/>
            <person name="LaButti K."/>
            <person name="Viragh M."/>
            <person name="Koriabine M."/>
            <person name="Yan M."/>
            <person name="Riley R."/>
            <person name="Champramary S."/>
            <person name="Plett K.L."/>
            <person name="Tsai I.J."/>
            <person name="Slot J."/>
            <person name="Sipos G."/>
            <person name="Plett J."/>
            <person name="Nagy L.G."/>
            <person name="Grigoriev I.V."/>
        </authorList>
    </citation>
    <scope>NUCLEOTIDE SEQUENCE</scope>
    <source>
        <strain evidence="1">CCBAS 213</strain>
    </source>
</reference>
<dbReference type="EMBL" id="JAUEPS010000010">
    <property type="protein sequence ID" value="KAK0462084.1"/>
    <property type="molecule type" value="Genomic_DNA"/>
</dbReference>
<dbReference type="GeneID" id="85352620"/>
<gene>
    <name evidence="1" type="ORF">EV420DRAFT_147268</name>
</gene>
<organism evidence="1 2">
    <name type="scientific">Armillaria tabescens</name>
    <name type="common">Ringless honey mushroom</name>
    <name type="synonym">Agaricus tabescens</name>
    <dbReference type="NCBI Taxonomy" id="1929756"/>
    <lineage>
        <taxon>Eukaryota</taxon>
        <taxon>Fungi</taxon>
        <taxon>Dikarya</taxon>
        <taxon>Basidiomycota</taxon>
        <taxon>Agaricomycotina</taxon>
        <taxon>Agaricomycetes</taxon>
        <taxon>Agaricomycetidae</taxon>
        <taxon>Agaricales</taxon>
        <taxon>Marasmiineae</taxon>
        <taxon>Physalacriaceae</taxon>
        <taxon>Desarmillaria</taxon>
    </lineage>
</organism>
<comment type="caution">
    <text evidence="1">The sequence shown here is derived from an EMBL/GenBank/DDBJ whole genome shotgun (WGS) entry which is preliminary data.</text>
</comment>
<protein>
    <submittedName>
        <fullName evidence="1">Uncharacterized protein</fullName>
    </submittedName>
</protein>
<proteinExistence type="predicted"/>